<proteinExistence type="predicted"/>
<protein>
    <submittedName>
        <fullName evidence="1">Uncharacterized protein</fullName>
    </submittedName>
</protein>
<name>A0AAV4MPA0_9ARAC</name>
<gene>
    <name evidence="1" type="ORF">CDAR_190311</name>
</gene>
<comment type="caution">
    <text evidence="1">The sequence shown here is derived from an EMBL/GenBank/DDBJ whole genome shotgun (WGS) entry which is preliminary data.</text>
</comment>
<keyword evidence="2" id="KW-1185">Reference proteome</keyword>
<sequence>MIPKRAHILSRIEGSRRAPVPGMSFMCWGLENAELLLFETSVQGMLLKVQKTPKKKQKRFFQDLPSSSVCRLALKCLLPLSLLLRNDPKKSTNSPPMRLRIEGSRIFSRGTGPWDEFYVLGT</sequence>
<dbReference type="EMBL" id="BPLQ01000599">
    <property type="protein sequence ID" value="GIX73347.1"/>
    <property type="molecule type" value="Genomic_DNA"/>
</dbReference>
<reference evidence="1 2" key="1">
    <citation type="submission" date="2021-06" db="EMBL/GenBank/DDBJ databases">
        <title>Caerostris darwini draft genome.</title>
        <authorList>
            <person name="Kono N."/>
            <person name="Arakawa K."/>
        </authorList>
    </citation>
    <scope>NUCLEOTIDE SEQUENCE [LARGE SCALE GENOMIC DNA]</scope>
</reference>
<accession>A0AAV4MPA0</accession>
<dbReference type="AlphaFoldDB" id="A0AAV4MPA0"/>
<organism evidence="1 2">
    <name type="scientific">Caerostris darwini</name>
    <dbReference type="NCBI Taxonomy" id="1538125"/>
    <lineage>
        <taxon>Eukaryota</taxon>
        <taxon>Metazoa</taxon>
        <taxon>Ecdysozoa</taxon>
        <taxon>Arthropoda</taxon>
        <taxon>Chelicerata</taxon>
        <taxon>Arachnida</taxon>
        <taxon>Araneae</taxon>
        <taxon>Araneomorphae</taxon>
        <taxon>Entelegynae</taxon>
        <taxon>Araneoidea</taxon>
        <taxon>Araneidae</taxon>
        <taxon>Caerostris</taxon>
    </lineage>
</organism>
<dbReference type="Proteomes" id="UP001054837">
    <property type="component" value="Unassembled WGS sequence"/>
</dbReference>
<evidence type="ECO:0000313" key="1">
    <source>
        <dbReference type="EMBL" id="GIX73347.1"/>
    </source>
</evidence>
<evidence type="ECO:0000313" key="2">
    <source>
        <dbReference type="Proteomes" id="UP001054837"/>
    </source>
</evidence>